<dbReference type="PROSITE" id="PS51078">
    <property type="entry name" value="ICLR_ED"/>
    <property type="match status" value="1"/>
</dbReference>
<dbReference type="Gene3D" id="3.30.450.40">
    <property type="match status" value="1"/>
</dbReference>
<dbReference type="AlphaFoldDB" id="A0ABD4XDN4"/>
<dbReference type="PROSITE" id="PS51077">
    <property type="entry name" value="HTH_ICLR"/>
    <property type="match status" value="1"/>
</dbReference>
<evidence type="ECO:0000259" key="6">
    <source>
        <dbReference type="PROSITE" id="PS51078"/>
    </source>
</evidence>
<proteinExistence type="predicted"/>
<feature type="domain" description="IclR-ED" evidence="6">
    <location>
        <begin position="90"/>
        <end position="273"/>
    </location>
</feature>
<evidence type="ECO:0000256" key="3">
    <source>
        <dbReference type="ARBA" id="ARBA00023163"/>
    </source>
</evidence>
<dbReference type="InterPro" id="IPR050707">
    <property type="entry name" value="HTH_MetabolicPath_Reg"/>
</dbReference>
<feature type="domain" description="HTH iclR-type" evidence="5">
    <location>
        <begin position="27"/>
        <end position="89"/>
    </location>
</feature>
<dbReference type="Pfam" id="PF01614">
    <property type="entry name" value="IclR_C"/>
    <property type="match status" value="1"/>
</dbReference>
<dbReference type="GO" id="GO:0003677">
    <property type="term" value="F:DNA binding"/>
    <property type="evidence" value="ECO:0007669"/>
    <property type="project" value="UniProtKB-KW"/>
</dbReference>
<dbReference type="SMART" id="SM00346">
    <property type="entry name" value="HTH_ICLR"/>
    <property type="match status" value="1"/>
</dbReference>
<dbReference type="InterPro" id="IPR029016">
    <property type="entry name" value="GAF-like_dom_sf"/>
</dbReference>
<dbReference type="SUPFAM" id="SSF55781">
    <property type="entry name" value="GAF domain-like"/>
    <property type="match status" value="1"/>
</dbReference>
<dbReference type="InterPro" id="IPR036388">
    <property type="entry name" value="WH-like_DNA-bd_sf"/>
</dbReference>
<keyword evidence="3" id="KW-0804">Transcription</keyword>
<evidence type="ECO:0000259" key="5">
    <source>
        <dbReference type="PROSITE" id="PS51077"/>
    </source>
</evidence>
<evidence type="ECO:0000256" key="1">
    <source>
        <dbReference type="ARBA" id="ARBA00023015"/>
    </source>
</evidence>
<gene>
    <name evidence="7" type="ORF">PXK24_17070</name>
</gene>
<protein>
    <submittedName>
        <fullName evidence="7">IclR family transcriptional regulator</fullName>
    </submittedName>
</protein>
<dbReference type="Pfam" id="PF09339">
    <property type="entry name" value="HTH_IclR"/>
    <property type="match status" value="1"/>
</dbReference>
<evidence type="ECO:0000313" key="8">
    <source>
        <dbReference type="Proteomes" id="UP001218364"/>
    </source>
</evidence>
<dbReference type="Gene3D" id="1.10.10.10">
    <property type="entry name" value="Winged helix-like DNA-binding domain superfamily/Winged helix DNA-binding domain"/>
    <property type="match status" value="1"/>
</dbReference>
<dbReference type="PANTHER" id="PTHR30136:SF34">
    <property type="entry name" value="TRANSCRIPTIONAL REGULATOR"/>
    <property type="match status" value="1"/>
</dbReference>
<dbReference type="Proteomes" id="UP001218364">
    <property type="component" value="Unassembled WGS sequence"/>
</dbReference>
<evidence type="ECO:0000256" key="4">
    <source>
        <dbReference type="SAM" id="MobiDB-lite"/>
    </source>
</evidence>
<evidence type="ECO:0000256" key="2">
    <source>
        <dbReference type="ARBA" id="ARBA00023125"/>
    </source>
</evidence>
<organism evidence="7 8">
    <name type="scientific">Phaeobacter gallaeciensis</name>
    <dbReference type="NCBI Taxonomy" id="60890"/>
    <lineage>
        <taxon>Bacteria</taxon>
        <taxon>Pseudomonadati</taxon>
        <taxon>Pseudomonadota</taxon>
        <taxon>Alphaproteobacteria</taxon>
        <taxon>Rhodobacterales</taxon>
        <taxon>Roseobacteraceae</taxon>
        <taxon>Phaeobacter</taxon>
    </lineage>
</organism>
<dbReference type="InterPro" id="IPR036390">
    <property type="entry name" value="WH_DNA-bd_sf"/>
</dbReference>
<reference evidence="7 8" key="1">
    <citation type="submission" date="2023-02" db="EMBL/GenBank/DDBJ databases">
        <title>Population genomics of bacteria associated with diatom.</title>
        <authorList>
            <person name="Xie J."/>
            <person name="Wang H."/>
        </authorList>
    </citation>
    <scope>NUCLEOTIDE SEQUENCE [LARGE SCALE GENOMIC DNA]</scope>
    <source>
        <strain evidence="7 8">PT47_8</strain>
    </source>
</reference>
<keyword evidence="1" id="KW-0805">Transcription regulation</keyword>
<dbReference type="InterPro" id="IPR005471">
    <property type="entry name" value="Tscrpt_reg_IclR_N"/>
</dbReference>
<dbReference type="RefSeq" id="WP_237028444.1">
    <property type="nucleotide sequence ID" value="NZ_CP015124.1"/>
</dbReference>
<sequence>MSSSRKMSGDAGGDNSATPRKQDTLYVSSLAKGLKLLKIFGRNHTELSLTELVKLSGMDKSAVQRLANTLAVEGFLNRDPVTKRFRPTHAWLGLAYAYYWSDHLVALAMPKLIELSQRLGETVNLAEISGTNIVYVTRLPCQRTNFEAMLVGRSLPALSTSPGQAILSTWAPEDVAEALENWPLRQMTARTTMDREELGRQITRTAERGFSLTEDQMILNEIGISAPIRGPNGIARASVQCSVSAFHWTIERVERELVPYLLDVANSITPPHR</sequence>
<dbReference type="PANTHER" id="PTHR30136">
    <property type="entry name" value="HELIX-TURN-HELIX TRANSCRIPTIONAL REGULATOR, ICLR FAMILY"/>
    <property type="match status" value="1"/>
</dbReference>
<dbReference type="SUPFAM" id="SSF46785">
    <property type="entry name" value="Winged helix' DNA-binding domain"/>
    <property type="match status" value="1"/>
</dbReference>
<evidence type="ECO:0000313" key="7">
    <source>
        <dbReference type="EMBL" id="MDE4167412.1"/>
    </source>
</evidence>
<name>A0ABD4XDN4_9RHOB</name>
<feature type="region of interest" description="Disordered" evidence="4">
    <location>
        <begin position="1"/>
        <end position="20"/>
    </location>
</feature>
<comment type="caution">
    <text evidence="7">The sequence shown here is derived from an EMBL/GenBank/DDBJ whole genome shotgun (WGS) entry which is preliminary data.</text>
</comment>
<dbReference type="GO" id="GO:0006355">
    <property type="term" value="P:regulation of DNA-templated transcription"/>
    <property type="evidence" value="ECO:0007669"/>
    <property type="project" value="UniProtKB-ARBA"/>
</dbReference>
<dbReference type="EMBL" id="JARCJK010000010">
    <property type="protein sequence ID" value="MDE4167412.1"/>
    <property type="molecule type" value="Genomic_DNA"/>
</dbReference>
<accession>A0ABD4XDN4</accession>
<keyword evidence="2" id="KW-0238">DNA-binding</keyword>
<dbReference type="InterPro" id="IPR014757">
    <property type="entry name" value="Tscrpt_reg_IclR_C"/>
</dbReference>